<dbReference type="AlphaFoldDB" id="A0A7C9E2W6"/>
<name>A0A7C9E2W6_OPUST</name>
<protein>
    <submittedName>
        <fullName evidence="1">Uncharacterized protein</fullName>
    </submittedName>
</protein>
<accession>A0A7C9E2W6</accession>
<reference evidence="1" key="1">
    <citation type="journal article" date="2013" name="J. Plant Res.">
        <title>Effect of fungi and light on seed germination of three Opuntia species from semiarid lands of central Mexico.</title>
        <authorList>
            <person name="Delgado-Sanchez P."/>
            <person name="Jimenez-Bremont J.F."/>
            <person name="Guerrero-Gonzalez Mde L."/>
            <person name="Flores J."/>
        </authorList>
    </citation>
    <scope>NUCLEOTIDE SEQUENCE</scope>
    <source>
        <tissue evidence="1">Cladode</tissue>
    </source>
</reference>
<evidence type="ECO:0000313" key="1">
    <source>
        <dbReference type="EMBL" id="MBA4658721.1"/>
    </source>
</evidence>
<sequence length="101" mass="11540">MVIFSSLTSIPHQAFFIYPQLPPRYMLFHTLGPNTTTNYSLQPFYASTTFRYLIPGFWKSKQTPSTLVPTTRSTKCPPVILILTLHCQQLTFLITNLSSPK</sequence>
<reference evidence="1" key="2">
    <citation type="submission" date="2020-07" db="EMBL/GenBank/DDBJ databases">
        <authorList>
            <person name="Vera ALvarez R."/>
            <person name="Arias-Moreno D.M."/>
            <person name="Jimenez-Jacinto V."/>
            <person name="Jimenez-Bremont J.F."/>
            <person name="Swaminathan K."/>
            <person name="Moose S.P."/>
            <person name="Guerrero-Gonzalez M.L."/>
            <person name="Marino-Ramirez L."/>
            <person name="Landsman D."/>
            <person name="Rodriguez-Kessler M."/>
            <person name="Delgado-Sanchez P."/>
        </authorList>
    </citation>
    <scope>NUCLEOTIDE SEQUENCE</scope>
    <source>
        <tissue evidence="1">Cladode</tissue>
    </source>
</reference>
<organism evidence="1">
    <name type="scientific">Opuntia streptacantha</name>
    <name type="common">Prickly pear cactus</name>
    <name type="synonym">Opuntia cardona</name>
    <dbReference type="NCBI Taxonomy" id="393608"/>
    <lineage>
        <taxon>Eukaryota</taxon>
        <taxon>Viridiplantae</taxon>
        <taxon>Streptophyta</taxon>
        <taxon>Embryophyta</taxon>
        <taxon>Tracheophyta</taxon>
        <taxon>Spermatophyta</taxon>
        <taxon>Magnoliopsida</taxon>
        <taxon>eudicotyledons</taxon>
        <taxon>Gunneridae</taxon>
        <taxon>Pentapetalae</taxon>
        <taxon>Caryophyllales</taxon>
        <taxon>Cactineae</taxon>
        <taxon>Cactaceae</taxon>
        <taxon>Opuntioideae</taxon>
        <taxon>Opuntia</taxon>
    </lineage>
</organism>
<dbReference type="EMBL" id="GISG01201588">
    <property type="protein sequence ID" value="MBA4658721.1"/>
    <property type="molecule type" value="Transcribed_RNA"/>
</dbReference>
<proteinExistence type="predicted"/>